<dbReference type="GO" id="GO:0009168">
    <property type="term" value="P:purine ribonucleoside monophosphate biosynthetic process"/>
    <property type="evidence" value="ECO:0007669"/>
    <property type="project" value="InterPro"/>
</dbReference>
<dbReference type="AlphaFoldDB" id="A0A853EIR2"/>
<keyword evidence="4 8" id="KW-0378">Hydrolase</keyword>
<keyword evidence="3" id="KW-0479">Metal-binding</keyword>
<dbReference type="InterPro" id="IPR001365">
    <property type="entry name" value="A_deaminase_dom"/>
</dbReference>
<comment type="cofactor">
    <cofactor evidence="1">
        <name>Zn(2+)</name>
        <dbReference type="ChEBI" id="CHEBI:29105"/>
    </cofactor>
</comment>
<accession>A0A853EIR2</accession>
<evidence type="ECO:0000313" key="9">
    <source>
        <dbReference type="Proteomes" id="UP000572528"/>
    </source>
</evidence>
<evidence type="ECO:0000256" key="5">
    <source>
        <dbReference type="ARBA" id="ARBA00022833"/>
    </source>
</evidence>
<dbReference type="EMBL" id="JACBXV010000019">
    <property type="protein sequence ID" value="NYS68450.1"/>
    <property type="molecule type" value="Genomic_DNA"/>
</dbReference>
<evidence type="ECO:0000313" key="8">
    <source>
        <dbReference type="EMBL" id="NYS68450.1"/>
    </source>
</evidence>
<protein>
    <submittedName>
        <fullName evidence="8">Adenosine deaminase</fullName>
        <ecNumber evidence="8">3.5.4.4</ecNumber>
    </submittedName>
</protein>
<evidence type="ECO:0000256" key="3">
    <source>
        <dbReference type="ARBA" id="ARBA00022723"/>
    </source>
</evidence>
<dbReference type="Gene3D" id="3.20.20.140">
    <property type="entry name" value="Metal-dependent hydrolases"/>
    <property type="match status" value="1"/>
</dbReference>
<name>A0A853EIR2_9ACTO</name>
<proteinExistence type="inferred from homology"/>
<organism evidence="8 9">
    <name type="scientific">Actinomyces bowdenii</name>
    <dbReference type="NCBI Taxonomy" id="131109"/>
    <lineage>
        <taxon>Bacteria</taxon>
        <taxon>Bacillati</taxon>
        <taxon>Actinomycetota</taxon>
        <taxon>Actinomycetes</taxon>
        <taxon>Actinomycetales</taxon>
        <taxon>Actinomycetaceae</taxon>
        <taxon>Actinomyces</taxon>
    </lineage>
</organism>
<evidence type="ECO:0000256" key="1">
    <source>
        <dbReference type="ARBA" id="ARBA00001947"/>
    </source>
</evidence>
<dbReference type="GO" id="GO:0019239">
    <property type="term" value="F:deaminase activity"/>
    <property type="evidence" value="ECO:0007669"/>
    <property type="project" value="InterPro"/>
</dbReference>
<comment type="caution">
    <text evidence="8">The sequence shown here is derived from an EMBL/GenBank/DDBJ whole genome shotgun (WGS) entry which is preliminary data.</text>
</comment>
<dbReference type="Proteomes" id="UP000572528">
    <property type="component" value="Unassembled WGS sequence"/>
</dbReference>
<evidence type="ECO:0000256" key="4">
    <source>
        <dbReference type="ARBA" id="ARBA00022801"/>
    </source>
</evidence>
<comment type="similarity">
    <text evidence="2">Belongs to the metallo-dependent hydrolases superfamily. Adenosine and AMP deaminases family.</text>
</comment>
<dbReference type="InterPro" id="IPR032466">
    <property type="entry name" value="Metal_Hydrolase"/>
</dbReference>
<dbReference type="PROSITE" id="PS00485">
    <property type="entry name" value="A_DEAMINASE"/>
    <property type="match status" value="1"/>
</dbReference>
<dbReference type="InterPro" id="IPR006330">
    <property type="entry name" value="Ado/ade_deaminase"/>
</dbReference>
<dbReference type="NCBIfam" id="TIGR01430">
    <property type="entry name" value="aden_deam"/>
    <property type="match status" value="1"/>
</dbReference>
<reference evidence="8 9" key="1">
    <citation type="submission" date="2020-07" db="EMBL/GenBank/DDBJ databases">
        <title>MOT database genomes.</title>
        <authorList>
            <person name="Joseph S."/>
            <person name="Aduse-Opoku J."/>
            <person name="Hashim A."/>
            <person name="Wade W."/>
            <person name="Curtis M."/>
        </authorList>
    </citation>
    <scope>NUCLEOTIDE SEQUENCE [LARGE SCALE GENOMIC DNA]</scope>
    <source>
        <strain evidence="8 9">WMus004</strain>
    </source>
</reference>
<feature type="compositionally biased region" description="Gly residues" evidence="6">
    <location>
        <begin position="352"/>
        <end position="366"/>
    </location>
</feature>
<dbReference type="NCBIfam" id="NF006849">
    <property type="entry name" value="PRK09358.1-5"/>
    <property type="match status" value="1"/>
</dbReference>
<dbReference type="Pfam" id="PF00962">
    <property type="entry name" value="A_deaminase"/>
    <property type="match status" value="1"/>
</dbReference>
<dbReference type="GO" id="GO:0016814">
    <property type="term" value="F:hydrolase activity, acting on carbon-nitrogen (but not peptide) bonds, in cyclic amidines"/>
    <property type="evidence" value="ECO:0007669"/>
    <property type="project" value="UniProtKB-ARBA"/>
</dbReference>
<feature type="region of interest" description="Disordered" evidence="6">
    <location>
        <begin position="335"/>
        <end position="388"/>
    </location>
</feature>
<dbReference type="EC" id="3.5.4.4" evidence="8"/>
<gene>
    <name evidence="8" type="ORF">HZZ05_02740</name>
</gene>
<dbReference type="PANTHER" id="PTHR43114">
    <property type="entry name" value="ADENINE DEAMINASE"/>
    <property type="match status" value="1"/>
</dbReference>
<sequence>MRDLAALPKAHLHLHFTGSMRLETLVELATATRTRLPASLLDGDPLRVPADRRGWFRFQRAYDTARALVRSEETMRRLVLEAAMDDAAEGSRRLEMQVDPTSYAPFVGGITPALEIILDAARQATALTGVEVAIIVAASRMRHPLDGRTLARLAVRYAGQDPGSVVGFGLSNDERAGQTASWGPAFAIARRGGLACVPHGGELLGPEHVREVVRALGPTRLGHGVRTGEDPALLAEVVDQGISLEVCPASNVGLGVYPCAQQVPLPALLAHGAQVALGADDPLLFQSRLVDQYEIARSLGCDDAALAELARGSIRASLASADSKRQWLAQVEDWLAGPDPDSQRSGPQAPTGGPGDGGPGGGLHGDGPGDSRGNDGQWGSAAPEARSR</sequence>
<evidence type="ECO:0000259" key="7">
    <source>
        <dbReference type="Pfam" id="PF00962"/>
    </source>
</evidence>
<feature type="domain" description="Adenosine deaminase" evidence="7">
    <location>
        <begin position="8"/>
        <end position="334"/>
    </location>
</feature>
<dbReference type="GO" id="GO:0046872">
    <property type="term" value="F:metal ion binding"/>
    <property type="evidence" value="ECO:0007669"/>
    <property type="project" value="UniProtKB-KW"/>
</dbReference>
<dbReference type="InterPro" id="IPR006650">
    <property type="entry name" value="A/AMP_deam_AS"/>
</dbReference>
<keyword evidence="5" id="KW-0862">Zinc</keyword>
<dbReference type="PANTHER" id="PTHR43114:SF6">
    <property type="entry name" value="ADENINE DEAMINASE"/>
    <property type="match status" value="1"/>
</dbReference>
<dbReference type="SUPFAM" id="SSF51556">
    <property type="entry name" value="Metallo-dependent hydrolases"/>
    <property type="match status" value="1"/>
</dbReference>
<dbReference type="RefSeq" id="WP_179899787.1">
    <property type="nucleotide sequence ID" value="NZ_JACBXV010000019.1"/>
</dbReference>
<evidence type="ECO:0000256" key="6">
    <source>
        <dbReference type="SAM" id="MobiDB-lite"/>
    </source>
</evidence>
<evidence type="ECO:0000256" key="2">
    <source>
        <dbReference type="ARBA" id="ARBA00006676"/>
    </source>
</evidence>